<gene>
    <name evidence="1" type="ORF">LCGC14_1716170</name>
</gene>
<name>A0A0F9HDI2_9ZZZZ</name>
<sequence>MKRLITILVILLLIAIFLTPVYANDGLNSDGFNMKYKTYDYEEEDNIEYNGFYNAYNWGEAKEHECNGNCCDENSGYLGGGDSKLGDSW</sequence>
<proteinExistence type="predicted"/>
<reference evidence="1" key="1">
    <citation type="journal article" date="2015" name="Nature">
        <title>Complex archaea that bridge the gap between prokaryotes and eukaryotes.</title>
        <authorList>
            <person name="Spang A."/>
            <person name="Saw J.H."/>
            <person name="Jorgensen S.L."/>
            <person name="Zaremba-Niedzwiedzka K."/>
            <person name="Martijn J."/>
            <person name="Lind A.E."/>
            <person name="van Eijk R."/>
            <person name="Schleper C."/>
            <person name="Guy L."/>
            <person name="Ettema T.J."/>
        </authorList>
    </citation>
    <scope>NUCLEOTIDE SEQUENCE</scope>
</reference>
<accession>A0A0F9HDI2</accession>
<evidence type="ECO:0000313" key="1">
    <source>
        <dbReference type="EMBL" id="KKM13436.1"/>
    </source>
</evidence>
<comment type="caution">
    <text evidence="1">The sequence shown here is derived from an EMBL/GenBank/DDBJ whole genome shotgun (WGS) entry which is preliminary data.</text>
</comment>
<organism evidence="1">
    <name type="scientific">marine sediment metagenome</name>
    <dbReference type="NCBI Taxonomy" id="412755"/>
    <lineage>
        <taxon>unclassified sequences</taxon>
        <taxon>metagenomes</taxon>
        <taxon>ecological metagenomes</taxon>
    </lineage>
</organism>
<dbReference type="EMBL" id="LAZR01015378">
    <property type="protein sequence ID" value="KKM13436.1"/>
    <property type="molecule type" value="Genomic_DNA"/>
</dbReference>
<protein>
    <submittedName>
        <fullName evidence="1">Uncharacterized protein</fullName>
    </submittedName>
</protein>
<dbReference type="AlphaFoldDB" id="A0A0F9HDI2"/>